<dbReference type="NCBIfam" id="NF008278">
    <property type="entry name" value="PRK11056.1"/>
    <property type="match status" value="1"/>
</dbReference>
<gene>
    <name evidence="1" type="ORF">H8Q88_16215</name>
</gene>
<dbReference type="InterPro" id="IPR009867">
    <property type="entry name" value="DUF1422"/>
</dbReference>
<protein>
    <submittedName>
        <fullName evidence="1">YijD family membrane protein</fullName>
    </submittedName>
</protein>
<evidence type="ECO:0000313" key="1">
    <source>
        <dbReference type="EMBL" id="MBC5852450.1"/>
    </source>
</evidence>
<dbReference type="AlphaFoldDB" id="A0A9X0RDD5"/>
<dbReference type="Proteomes" id="UP000615796">
    <property type="component" value="Unassembled WGS sequence"/>
</dbReference>
<comment type="caution">
    <text evidence="1">The sequence shown here is derived from an EMBL/GenBank/DDBJ whole genome shotgun (WGS) entry which is preliminary data.</text>
</comment>
<dbReference type="RefSeq" id="WP_040903607.1">
    <property type="nucleotide sequence ID" value="NZ_CAWQCL010000005.1"/>
</dbReference>
<keyword evidence="2" id="KW-1185">Reference proteome</keyword>
<reference evidence="1" key="1">
    <citation type="submission" date="2020-08" db="EMBL/GenBank/DDBJ databases">
        <title>Genome Sequencing and Pan-Genome Analysis of Migratory bird Vibrio Strains, Inner Mongolia.</title>
        <authorList>
            <person name="Zheng L."/>
        </authorList>
    </citation>
    <scope>NUCLEOTIDE SEQUENCE</scope>
    <source>
        <strain evidence="1">M13F</strain>
    </source>
</reference>
<sequence length="120" mass="13089">MSNETSPTSNSKTLLLALISGMCGDALLSWLTISEVSFSLFPLIALVLSVQMLYQDYLRHPVADDIPLVGLACFFVGAFGHSAFMKAQYPDSGSMLFSVIVVLGLLWWIGKKLGFIGRKN</sequence>
<dbReference type="OrthoDB" id="6215223at2"/>
<name>A0A9X0RDD5_VIBME</name>
<accession>A0A9X0RDD5</accession>
<evidence type="ECO:0000313" key="2">
    <source>
        <dbReference type="Proteomes" id="UP000615796"/>
    </source>
</evidence>
<organism evidence="1 2">
    <name type="scientific">Vibrio metschnikovii</name>
    <dbReference type="NCBI Taxonomy" id="28172"/>
    <lineage>
        <taxon>Bacteria</taxon>
        <taxon>Pseudomonadati</taxon>
        <taxon>Pseudomonadota</taxon>
        <taxon>Gammaproteobacteria</taxon>
        <taxon>Vibrionales</taxon>
        <taxon>Vibrionaceae</taxon>
        <taxon>Vibrio</taxon>
    </lineage>
</organism>
<proteinExistence type="predicted"/>
<dbReference type="EMBL" id="JACRUP010000013">
    <property type="protein sequence ID" value="MBC5852450.1"/>
    <property type="molecule type" value="Genomic_DNA"/>
</dbReference>
<dbReference type="Pfam" id="PF07226">
    <property type="entry name" value="DUF1422"/>
    <property type="match status" value="1"/>
</dbReference>
<dbReference type="GeneID" id="79888956"/>